<proteinExistence type="predicted"/>
<dbReference type="InterPro" id="IPR027365">
    <property type="entry name" value="GNAT_acetyltra_YdfB-like"/>
</dbReference>
<dbReference type="Pfam" id="PF12746">
    <property type="entry name" value="GNAT_acetyltran"/>
    <property type="match status" value="1"/>
</dbReference>
<dbReference type="Gene3D" id="3.40.630.30">
    <property type="match status" value="1"/>
</dbReference>
<dbReference type="GO" id="GO:0016747">
    <property type="term" value="F:acyltransferase activity, transferring groups other than amino-acyl groups"/>
    <property type="evidence" value="ECO:0007669"/>
    <property type="project" value="InterPro"/>
</dbReference>
<comment type="caution">
    <text evidence="2">The sequence shown here is derived from an EMBL/GenBank/DDBJ whole genome shotgun (WGS) entry which is preliminary data.</text>
</comment>
<accession>A0A7C1H3J3</accession>
<dbReference type="PANTHER" id="PTHR31143:SF2">
    <property type="entry name" value="FR47-LIKE DOMAIN-CONTAINING PROTEIN-RELATED"/>
    <property type="match status" value="1"/>
</dbReference>
<feature type="domain" description="N-acetyltransferase" evidence="1">
    <location>
        <begin position="156"/>
        <end position="282"/>
    </location>
</feature>
<dbReference type="PROSITE" id="PS51186">
    <property type="entry name" value="GNAT"/>
    <property type="match status" value="1"/>
</dbReference>
<dbReference type="PANTHER" id="PTHR31143">
    <property type="match status" value="1"/>
</dbReference>
<evidence type="ECO:0000259" key="1">
    <source>
        <dbReference type="PROSITE" id="PS51186"/>
    </source>
</evidence>
<dbReference type="Proteomes" id="UP000886198">
    <property type="component" value="Unassembled WGS sequence"/>
</dbReference>
<sequence>MQSKIEEPKSEETALLHNVEPEKLQGIETIAEELGQNLMSLSVTELYTKGIVYVDNPEEPNIYVIWNCCDSILVGGRIEDNLLIPLRDLFSKTLMTLARGFGIPHLNFYSAPVMYERLGNILIGLGSRQVRRSLFQMRSSKDMKSGNCNNDNAPRRITRELLEMELTNTKALEGWIYSFWKDEESFLRNSGGYAVVRKGTILSWCIGVYRSADRIEVGLETVEESRNQGFGMAVSRACINEFLSNGLTVDWHCDSANSPSLSIARKLGFKEILEYSIYQIDT</sequence>
<dbReference type="SUPFAM" id="SSF55729">
    <property type="entry name" value="Acyl-CoA N-acyltransferases (Nat)"/>
    <property type="match status" value="1"/>
</dbReference>
<gene>
    <name evidence="2" type="ORF">ENN47_05585</name>
</gene>
<organism evidence="2">
    <name type="scientific">Mesotoga infera</name>
    <dbReference type="NCBI Taxonomy" id="1236046"/>
    <lineage>
        <taxon>Bacteria</taxon>
        <taxon>Thermotogati</taxon>
        <taxon>Thermotogota</taxon>
        <taxon>Thermotogae</taxon>
        <taxon>Kosmotogales</taxon>
        <taxon>Kosmotogaceae</taxon>
        <taxon>Mesotoga</taxon>
    </lineage>
</organism>
<dbReference type="InterPro" id="IPR000182">
    <property type="entry name" value="GNAT_dom"/>
</dbReference>
<dbReference type="EMBL" id="DSBT01000156">
    <property type="protein sequence ID" value="HDP77645.1"/>
    <property type="molecule type" value="Genomic_DNA"/>
</dbReference>
<dbReference type="InterPro" id="IPR016181">
    <property type="entry name" value="Acyl_CoA_acyltransferase"/>
</dbReference>
<name>A0A7C1H3J3_9BACT</name>
<dbReference type="AlphaFoldDB" id="A0A7C1H3J3"/>
<protein>
    <submittedName>
        <fullName evidence="2">GNAT family N-acetyltransferase</fullName>
    </submittedName>
</protein>
<reference evidence="2" key="1">
    <citation type="journal article" date="2020" name="mSystems">
        <title>Genome- and Community-Level Interaction Insights into Carbon Utilization and Element Cycling Functions of Hydrothermarchaeota in Hydrothermal Sediment.</title>
        <authorList>
            <person name="Zhou Z."/>
            <person name="Liu Y."/>
            <person name="Xu W."/>
            <person name="Pan J."/>
            <person name="Luo Z.H."/>
            <person name="Li M."/>
        </authorList>
    </citation>
    <scope>NUCLEOTIDE SEQUENCE [LARGE SCALE GENOMIC DNA]</scope>
    <source>
        <strain evidence="2">SpSt-1179</strain>
    </source>
</reference>
<evidence type="ECO:0000313" key="2">
    <source>
        <dbReference type="EMBL" id="HDP77645.1"/>
    </source>
</evidence>